<feature type="transmembrane region" description="Helical" evidence="1">
    <location>
        <begin position="696"/>
        <end position="717"/>
    </location>
</feature>
<keyword evidence="1" id="KW-0812">Transmembrane</keyword>
<accession>A0A812RA58</accession>
<dbReference type="OrthoDB" id="5959761at2759"/>
<dbReference type="EMBL" id="CAJNDS010002317">
    <property type="protein sequence ID" value="CAE7428278.1"/>
    <property type="molecule type" value="Genomic_DNA"/>
</dbReference>
<sequence length="754" mass="83178">MARPSLRMLPIFRLLTLVLSAALAKGYEAEDESPSSQSHWYSKIPQIVVLDPSMRPRELKAKLSAVAAATSHFGAERRAVLLKPGVYPGDMWINVGYYTSISGVGRDPESVTIADVWVSNDITDQATNNFWRSLEGVTVTAGRTMWAVSQAAPLRRAIIRYELWLSHKTGYSSGGFMSDVEVQGKLVMGTQQQWYARQVSVPPDGLLCPAGWNFIFHDAAEFPQKDVQACNGAMIDKLSQVSGLERSAEKPYIVFEEDAEEWKIYVPKIRKNPPPGAIGKDRESQIDRKLTIGEDVFVATPEMSASEIRLGTHMKAGLLLTPGIYRLDVPLVVTSSGFVILGIGFPTLVSPPGRSCLQVDDYLEDVRIAGIMMDAATPVLSFYAEPLLQWGSRSVVNLDPAKSEQNTGVASDIFARVGAFGYLNCGIVRASTLLEFNTHNLIIDNVWAWHADHDDCSNFTMTPNNNAKEPMTSHAFKSDKCFSEHGVVVNGHNTLAYGIAVEHIVNGHLLVWNGENGQLYFFQAELPYHSKLNLQNRYAAYVVPPQVFNHFAVGVGVYIIDQQPAYVAVEVSAFTDIRKVITVVVGGHDHKFHHAVCQALLDGSTICHQPVHCQWNRCYLSTVPRGDVEFYTSGRIRPMALPDVHLLPKPVVKHSVLLDAKKNQEVSVSFDDAAAEVKFAVKGHQENHHPGPKRRFSTLVMIMSMPLGAAVLSLFAFRAFLRSPADSTGNEEAEDAEARKLQAAREEGAMLLPI</sequence>
<evidence type="ECO:0000313" key="4">
    <source>
        <dbReference type="Proteomes" id="UP000604046"/>
    </source>
</evidence>
<keyword evidence="1" id="KW-0472">Membrane</keyword>
<evidence type="ECO:0000313" key="3">
    <source>
        <dbReference type="EMBL" id="CAE7428278.1"/>
    </source>
</evidence>
<evidence type="ECO:0000256" key="1">
    <source>
        <dbReference type="SAM" id="Phobius"/>
    </source>
</evidence>
<keyword evidence="1" id="KW-1133">Transmembrane helix</keyword>
<dbReference type="Proteomes" id="UP000604046">
    <property type="component" value="Unassembled WGS sequence"/>
</dbReference>
<protein>
    <submittedName>
        <fullName evidence="3">Uncharacterized protein</fullName>
    </submittedName>
</protein>
<evidence type="ECO:0000256" key="2">
    <source>
        <dbReference type="SAM" id="SignalP"/>
    </source>
</evidence>
<reference evidence="3" key="1">
    <citation type="submission" date="2021-02" db="EMBL/GenBank/DDBJ databases">
        <authorList>
            <person name="Dougan E. K."/>
            <person name="Rhodes N."/>
            <person name="Thang M."/>
            <person name="Chan C."/>
        </authorList>
    </citation>
    <scope>NUCLEOTIDE SEQUENCE</scope>
</reference>
<dbReference type="AlphaFoldDB" id="A0A812RA58"/>
<keyword evidence="2" id="KW-0732">Signal</keyword>
<dbReference type="CDD" id="cd23669">
    <property type="entry name" value="GH55_SacteLam55A-like"/>
    <property type="match status" value="1"/>
</dbReference>
<dbReference type="InterPro" id="IPR012334">
    <property type="entry name" value="Pectin_lyas_fold"/>
</dbReference>
<feature type="signal peptide" evidence="2">
    <location>
        <begin position="1"/>
        <end position="29"/>
    </location>
</feature>
<gene>
    <name evidence="3" type="ORF">SNAT2548_LOCUS23282</name>
</gene>
<keyword evidence="4" id="KW-1185">Reference proteome</keyword>
<comment type="caution">
    <text evidence="3">The sequence shown here is derived from an EMBL/GenBank/DDBJ whole genome shotgun (WGS) entry which is preliminary data.</text>
</comment>
<proteinExistence type="predicted"/>
<dbReference type="Gene3D" id="2.160.20.10">
    <property type="entry name" value="Single-stranded right-handed beta-helix, Pectin lyase-like"/>
    <property type="match status" value="1"/>
</dbReference>
<feature type="chain" id="PRO_5032873127" evidence="2">
    <location>
        <begin position="30"/>
        <end position="754"/>
    </location>
</feature>
<dbReference type="InterPro" id="IPR059186">
    <property type="entry name" value="SACTE_4363"/>
</dbReference>
<organism evidence="3 4">
    <name type="scientific">Symbiodinium natans</name>
    <dbReference type="NCBI Taxonomy" id="878477"/>
    <lineage>
        <taxon>Eukaryota</taxon>
        <taxon>Sar</taxon>
        <taxon>Alveolata</taxon>
        <taxon>Dinophyceae</taxon>
        <taxon>Suessiales</taxon>
        <taxon>Symbiodiniaceae</taxon>
        <taxon>Symbiodinium</taxon>
    </lineage>
</organism>
<name>A0A812RA58_9DINO</name>